<gene>
    <name evidence="1" type="ORF">BA724_01655</name>
</gene>
<protein>
    <submittedName>
        <fullName evidence="1">Uncharacterized protein</fullName>
    </submittedName>
</protein>
<keyword evidence="2" id="KW-1185">Reference proteome</keyword>
<dbReference type="RefSeq" id="WP_069937545.1">
    <property type="nucleotide sequence ID" value="NZ_MAMP01000012.1"/>
</dbReference>
<reference evidence="1 2" key="1">
    <citation type="submission" date="2016-06" db="EMBL/GenBank/DDBJ databases">
        <title>Domibacillus iocasae genome sequencing.</title>
        <authorList>
            <person name="Verma A."/>
            <person name="Pal Y."/>
            <person name="Ojha A.K."/>
            <person name="Krishnamurthi S."/>
        </authorList>
    </citation>
    <scope>NUCLEOTIDE SEQUENCE [LARGE SCALE GENOMIC DNA]</scope>
    <source>
        <strain evidence="1 2">DSM 29979</strain>
    </source>
</reference>
<dbReference type="Proteomes" id="UP000095658">
    <property type="component" value="Unassembled WGS sequence"/>
</dbReference>
<evidence type="ECO:0000313" key="2">
    <source>
        <dbReference type="Proteomes" id="UP000095658"/>
    </source>
</evidence>
<accession>A0A1E7DR28</accession>
<evidence type="ECO:0000313" key="1">
    <source>
        <dbReference type="EMBL" id="OES45546.1"/>
    </source>
</evidence>
<name>A0A1E7DR28_9BACI</name>
<dbReference type="EMBL" id="MAMP01000012">
    <property type="protein sequence ID" value="OES45546.1"/>
    <property type="molecule type" value="Genomic_DNA"/>
</dbReference>
<proteinExistence type="predicted"/>
<dbReference type="STRING" id="1714016.BA724_01655"/>
<organism evidence="1 2">
    <name type="scientific">Domibacillus iocasae</name>
    <dbReference type="NCBI Taxonomy" id="1714016"/>
    <lineage>
        <taxon>Bacteria</taxon>
        <taxon>Bacillati</taxon>
        <taxon>Bacillota</taxon>
        <taxon>Bacilli</taxon>
        <taxon>Bacillales</taxon>
        <taxon>Bacillaceae</taxon>
        <taxon>Domibacillus</taxon>
    </lineage>
</organism>
<comment type="caution">
    <text evidence="1">The sequence shown here is derived from an EMBL/GenBank/DDBJ whole genome shotgun (WGS) entry which is preliminary data.</text>
</comment>
<sequence length="129" mass="14585">MLFSKTVGQLLKDKSLEVSSEISKKLNKRYTSFLNESGLVDNTITKWRAQLIVLIGTATLSEDDADVADQVAEWAMQTSEGSVHYGIGIDGLMLTVRCYRGVIWDYIEKEVEIDNMRPSRNLEKCYFGP</sequence>
<dbReference type="AlphaFoldDB" id="A0A1E7DR28"/>
<dbReference type="OrthoDB" id="9800154at2"/>